<dbReference type="Pfam" id="PF12053">
    <property type="entry name" value="Par3_HAL_N_term"/>
    <property type="match status" value="1"/>
</dbReference>
<dbReference type="GO" id="GO:0008104">
    <property type="term" value="P:intracellular protein localization"/>
    <property type="evidence" value="ECO:0007669"/>
    <property type="project" value="TreeGrafter"/>
</dbReference>
<dbReference type="GO" id="GO:0051660">
    <property type="term" value="P:establishment of centrosome localization"/>
    <property type="evidence" value="ECO:0007669"/>
    <property type="project" value="TreeGrafter"/>
</dbReference>
<feature type="domain" description="PDZ" evidence="6">
    <location>
        <begin position="524"/>
        <end position="588"/>
    </location>
</feature>
<dbReference type="PANTHER" id="PTHR16484:SF17">
    <property type="entry name" value="BAZOOKA, ISOFORM B"/>
    <property type="match status" value="1"/>
</dbReference>
<feature type="compositionally biased region" description="Low complexity" evidence="5">
    <location>
        <begin position="1316"/>
        <end position="1325"/>
    </location>
</feature>
<sequence>MVGSPTDCWVSVLSLQSSDGGLLDPDDRLSDVADDREQIVAVFEERDGRSALYRGGDGTSASSDGTRSPVQFTNGEHQPYPTFSRVDVEVTGEHEPSCLLQVRRGSEPTLNQVCATLPHLAPPPLRTDASKRWSAAPIIDDDIQASSTPIKNTSLEQLTPPGERQEASGDERESGAFSRFARDSHRLSMQFGGNGDAMWRWADAAGRLQEADLQERRWEPVGANPSPEGSGDDGDELPPQQQQQPARLVVLTDVSGPLGMHVVPDCDGSGRDSGLLVQRVEPGSAVQRDGRVAVGDRIVQINGHSLRNISFQRAQEIFLSAMSAGQLRLLVEPGAADPPPSAGPALAGGSRVATVIPTKKPVSLSSRTQSVIQSSNTRKLGRRLTVTLAKGAAGLGFSVTTRDNPAGGHAPVYVKNILAQGAAVEDGRLRPGDRLLEIDGQPMAGLSQQQVVQSLRAVPPGHSVQLVISRHEQDEQGAGTAAAPAGGAAKPREDASPRLPRPLVSEQGGGEAWNGACLYIDKRISVKGKTTASRSGPLDVGIYIKSVIHGGAASKDGRLRRDDQLIDVNYSPLLGLSNTDAMETLRRAMCQEGPKPGVITLTVARRPENMTSAVSGRDSVASMLSNSSGELLSAGWRAAGSGDQSAFSEDSQVTVVARQPPPPPPPVPARPDRQPASRANIRNESYYRATHDTWDASAIQHHLLDTTGSTSTSGGGPGRHQATETGTNTAGTTAATGTVTADCAYASQTSLEHAGVGFTRDQLGRQSMSEKRHASKDAKSTDTYQRTKRAREEREAQRRQIEAELRLQEASERRRAEMVGPSLGLKKSSSLESLQTMVHELALAEDGQPRGPAGAGRGRGCNESFRAAVDRSYEAPLGAIRDRMETLDEESAGAGGGGAFSRDAAARQSSMSSGVVEDKKGKRRSGLLKGLGSMFKFGKQRRSEDQGEPVPPVRTTSAEPQSQFQSQSQQQRITHAPPSQGQPAGPPPPAAGQERAPSRAERMVQLRQEHQRRHATRHGVYVTEAAEERAEQHLRQVHPGKPPGPHLSDQINNNVPSAGFVRGAQGARSSEYFRNPRPAPMAPRHRGHEGAGPPPHSWLGEDGGRPAPPSHQPHGGSAAVPSADPSDPRGYRSHPGGPSEPRQSHSGPSQPRGYHDPSDPRAYPGGPVDLRGYPGTQTDPRGYSKGAVDPRGYPNGSADPRGYSSSHPEPRGYPVSDVRAHPADPWPPSSGAGQWVYPAPGSGSRRPSAPPPPDGEPARPGSASGGERQRYGHYANYEQIRHHLSRQQQQYHSQRGRHPAEPTDRPTSCYYEHEAAAAAAAAAAARSGGDHSLPRHHERSRSGPAIGPGAGGVGVPSSGGSDPRLRPAPLGLSQQQHWRRPAGAPGPLQRPSAAGSHV</sequence>
<feature type="region of interest" description="Disordered" evidence="5">
    <location>
        <begin position="888"/>
        <end position="1398"/>
    </location>
</feature>
<dbReference type="PROSITE" id="PS50106">
    <property type="entry name" value="PDZ"/>
    <property type="match status" value="3"/>
</dbReference>
<feature type="compositionally biased region" description="Polar residues" evidence="5">
    <location>
        <begin position="144"/>
        <end position="157"/>
    </location>
</feature>
<comment type="caution">
    <text evidence="7">The sequence shown here is derived from an EMBL/GenBank/DDBJ whole genome shotgun (WGS) entry which is preliminary data.</text>
</comment>
<feature type="region of interest" description="Disordered" evidence="5">
    <location>
        <begin position="472"/>
        <end position="507"/>
    </location>
</feature>
<dbReference type="OrthoDB" id="6264899at2759"/>
<feature type="compositionally biased region" description="Basic and acidic residues" evidence="5">
    <location>
        <begin position="163"/>
        <end position="181"/>
    </location>
</feature>
<dbReference type="GO" id="GO:0016324">
    <property type="term" value="C:apical plasma membrane"/>
    <property type="evidence" value="ECO:0007669"/>
    <property type="project" value="TreeGrafter"/>
</dbReference>
<dbReference type="GO" id="GO:0051301">
    <property type="term" value="P:cell division"/>
    <property type="evidence" value="ECO:0007669"/>
    <property type="project" value="UniProtKB-KW"/>
</dbReference>
<dbReference type="InterPro" id="IPR021922">
    <property type="entry name" value="Par3/HAL_N"/>
</dbReference>
<feature type="region of interest" description="Disordered" evidence="5">
    <location>
        <begin position="213"/>
        <end position="244"/>
    </location>
</feature>
<dbReference type="InterPro" id="IPR036034">
    <property type="entry name" value="PDZ_sf"/>
</dbReference>
<dbReference type="CDD" id="cd23058">
    <property type="entry name" value="PDZ2_Par3-like"/>
    <property type="match status" value="1"/>
</dbReference>
<proteinExistence type="inferred from homology"/>
<dbReference type="GO" id="GO:0035091">
    <property type="term" value="F:phosphatidylinositol binding"/>
    <property type="evidence" value="ECO:0007669"/>
    <property type="project" value="TreeGrafter"/>
</dbReference>
<dbReference type="Proteomes" id="UP000440578">
    <property type="component" value="Unassembled WGS sequence"/>
</dbReference>
<feature type="compositionally biased region" description="Low complexity" evidence="5">
    <location>
        <begin position="723"/>
        <end position="733"/>
    </location>
</feature>
<evidence type="ECO:0000256" key="4">
    <source>
        <dbReference type="ARBA" id="ARBA00023306"/>
    </source>
</evidence>
<feature type="compositionally biased region" description="Basic and acidic residues" evidence="5">
    <location>
        <begin position="996"/>
        <end position="1009"/>
    </location>
</feature>
<feature type="compositionally biased region" description="Low complexity" evidence="5">
    <location>
        <begin position="1238"/>
        <end position="1247"/>
    </location>
</feature>
<feature type="region of interest" description="Disordered" evidence="5">
    <location>
        <begin position="140"/>
        <end position="181"/>
    </location>
</feature>
<dbReference type="PANTHER" id="PTHR16484">
    <property type="entry name" value="PARTITIONING DEFECTIVE 3 RELATED"/>
    <property type="match status" value="1"/>
</dbReference>
<dbReference type="InterPro" id="IPR001478">
    <property type="entry name" value="PDZ"/>
</dbReference>
<keyword evidence="3" id="KW-0677">Repeat</keyword>
<dbReference type="GO" id="GO:0000226">
    <property type="term" value="P:microtubule cytoskeleton organization"/>
    <property type="evidence" value="ECO:0007669"/>
    <property type="project" value="TreeGrafter"/>
</dbReference>
<dbReference type="SUPFAM" id="SSF50156">
    <property type="entry name" value="PDZ domain-like"/>
    <property type="match status" value="3"/>
</dbReference>
<dbReference type="Gene3D" id="2.30.42.10">
    <property type="match status" value="3"/>
</dbReference>
<dbReference type="GO" id="GO:0005938">
    <property type="term" value="C:cell cortex"/>
    <property type="evidence" value="ECO:0007669"/>
    <property type="project" value="TreeGrafter"/>
</dbReference>
<organism evidence="7 8">
    <name type="scientific">Amphibalanus amphitrite</name>
    <name type="common">Striped barnacle</name>
    <name type="synonym">Balanus amphitrite</name>
    <dbReference type="NCBI Taxonomy" id="1232801"/>
    <lineage>
        <taxon>Eukaryota</taxon>
        <taxon>Metazoa</taxon>
        <taxon>Ecdysozoa</taxon>
        <taxon>Arthropoda</taxon>
        <taxon>Crustacea</taxon>
        <taxon>Multicrustacea</taxon>
        <taxon>Cirripedia</taxon>
        <taxon>Thoracica</taxon>
        <taxon>Thoracicalcarea</taxon>
        <taxon>Balanomorpha</taxon>
        <taxon>Balanoidea</taxon>
        <taxon>Balanidae</taxon>
        <taxon>Amphibalaninae</taxon>
        <taxon>Amphibalanus</taxon>
    </lineage>
</organism>
<feature type="compositionally biased region" description="Pro residues" evidence="5">
    <location>
        <begin position="659"/>
        <end position="669"/>
    </location>
</feature>
<dbReference type="InterPro" id="IPR052213">
    <property type="entry name" value="PAR3"/>
</dbReference>
<evidence type="ECO:0000256" key="1">
    <source>
        <dbReference type="ARBA" id="ARBA00005358"/>
    </source>
</evidence>
<feature type="compositionally biased region" description="Polar residues" evidence="5">
    <location>
        <begin position="642"/>
        <end position="654"/>
    </location>
</feature>
<evidence type="ECO:0000256" key="3">
    <source>
        <dbReference type="ARBA" id="ARBA00022737"/>
    </source>
</evidence>
<evidence type="ECO:0000256" key="2">
    <source>
        <dbReference type="ARBA" id="ARBA00022618"/>
    </source>
</evidence>
<dbReference type="Pfam" id="PF00595">
    <property type="entry name" value="PDZ"/>
    <property type="match status" value="3"/>
</dbReference>
<feature type="region of interest" description="Disordered" evidence="5">
    <location>
        <begin position="705"/>
        <end position="733"/>
    </location>
</feature>
<dbReference type="EMBL" id="VIIS01000015">
    <property type="protein sequence ID" value="KAF0314508.1"/>
    <property type="molecule type" value="Genomic_DNA"/>
</dbReference>
<accession>A0A6A4XGE8</accession>
<feature type="compositionally biased region" description="Low complexity" evidence="5">
    <location>
        <begin position="961"/>
        <end position="983"/>
    </location>
</feature>
<keyword evidence="4" id="KW-0131">Cell cycle</keyword>
<dbReference type="GO" id="GO:0043296">
    <property type="term" value="C:apical junction complex"/>
    <property type="evidence" value="ECO:0007669"/>
    <property type="project" value="TreeGrafter"/>
</dbReference>
<evidence type="ECO:0000313" key="8">
    <source>
        <dbReference type="Proteomes" id="UP000440578"/>
    </source>
</evidence>
<dbReference type="GO" id="GO:0007155">
    <property type="term" value="P:cell adhesion"/>
    <property type="evidence" value="ECO:0007669"/>
    <property type="project" value="TreeGrafter"/>
</dbReference>
<dbReference type="Gene3D" id="3.10.20.90">
    <property type="entry name" value="Phosphatidylinositol 3-kinase Catalytic Subunit, Chain A, domain 1"/>
    <property type="match status" value="1"/>
</dbReference>
<feature type="region of interest" description="Disordered" evidence="5">
    <location>
        <begin position="640"/>
        <end position="678"/>
    </location>
</feature>
<keyword evidence="2" id="KW-0132">Cell division</keyword>
<feature type="compositionally biased region" description="Basic and acidic residues" evidence="5">
    <location>
        <begin position="768"/>
        <end position="780"/>
    </location>
</feature>
<feature type="domain" description="PDZ" evidence="6">
    <location>
        <begin position="247"/>
        <end position="333"/>
    </location>
</feature>
<dbReference type="GO" id="GO:0045197">
    <property type="term" value="P:establishment or maintenance of epithelial cell apical/basal polarity"/>
    <property type="evidence" value="ECO:0007669"/>
    <property type="project" value="TreeGrafter"/>
</dbReference>
<feature type="compositionally biased region" description="Low complexity" evidence="5">
    <location>
        <begin position="59"/>
        <end position="68"/>
    </location>
</feature>
<feature type="compositionally biased region" description="Low complexity" evidence="5">
    <location>
        <begin position="477"/>
        <end position="489"/>
    </location>
</feature>
<dbReference type="SMART" id="SM00228">
    <property type="entry name" value="PDZ"/>
    <property type="match status" value="3"/>
</dbReference>
<dbReference type="GO" id="GO:0030010">
    <property type="term" value="P:establishment of cell polarity"/>
    <property type="evidence" value="ECO:0007669"/>
    <property type="project" value="TreeGrafter"/>
</dbReference>
<feature type="domain" description="PDZ" evidence="6">
    <location>
        <begin position="385"/>
        <end position="470"/>
    </location>
</feature>
<reference evidence="7 8" key="1">
    <citation type="submission" date="2019-07" db="EMBL/GenBank/DDBJ databases">
        <title>Draft genome assembly of a fouling barnacle, Amphibalanus amphitrite (Darwin, 1854): The first reference genome for Thecostraca.</title>
        <authorList>
            <person name="Kim W."/>
        </authorList>
    </citation>
    <scope>NUCLEOTIDE SEQUENCE [LARGE SCALE GENOMIC DNA]</scope>
    <source>
        <strain evidence="7">SNU_AA5</strain>
        <tissue evidence="7">Soma without cirri and trophi</tissue>
    </source>
</reference>
<evidence type="ECO:0000259" key="6">
    <source>
        <dbReference type="PROSITE" id="PS50106"/>
    </source>
</evidence>
<evidence type="ECO:0000256" key="5">
    <source>
        <dbReference type="SAM" id="MobiDB-lite"/>
    </source>
</evidence>
<keyword evidence="8" id="KW-1185">Reference proteome</keyword>
<name>A0A6A4XGE8_AMPAM</name>
<gene>
    <name evidence="7" type="primary">Pard3_2</name>
    <name evidence="7" type="ORF">FJT64_001513</name>
</gene>
<comment type="similarity">
    <text evidence="1">Belongs to the PAR3 family.</text>
</comment>
<dbReference type="GO" id="GO:0005912">
    <property type="term" value="C:adherens junction"/>
    <property type="evidence" value="ECO:0007669"/>
    <property type="project" value="TreeGrafter"/>
</dbReference>
<feature type="region of interest" description="Disordered" evidence="5">
    <location>
        <begin position="50"/>
        <end position="81"/>
    </location>
</feature>
<feature type="region of interest" description="Disordered" evidence="5">
    <location>
        <begin position="760"/>
        <end position="796"/>
    </location>
</feature>
<protein>
    <submittedName>
        <fullName evidence="7">Partitioning defective 3</fullName>
    </submittedName>
</protein>
<evidence type="ECO:0000313" key="7">
    <source>
        <dbReference type="EMBL" id="KAF0314508.1"/>
    </source>
</evidence>